<dbReference type="EMBL" id="LWBO01000009">
    <property type="protein sequence ID" value="OQP49902.1"/>
    <property type="molecule type" value="Genomic_DNA"/>
</dbReference>
<evidence type="ECO:0008006" key="3">
    <source>
        <dbReference type="Google" id="ProtNLM"/>
    </source>
</evidence>
<reference evidence="1 2" key="1">
    <citation type="submission" date="2016-04" db="EMBL/GenBank/DDBJ databases">
        <authorList>
            <person name="Chen L."/>
            <person name="Zhuang W."/>
            <person name="Wang G."/>
        </authorList>
    </citation>
    <scope>NUCLEOTIDE SEQUENCE [LARGE SCALE GENOMIC DNA]</scope>
    <source>
        <strain evidence="2">GR20</strain>
    </source>
</reference>
<accession>A0ABX3NYF9</accession>
<keyword evidence="2" id="KW-1185">Reference proteome</keyword>
<dbReference type="Proteomes" id="UP000192277">
    <property type="component" value="Unassembled WGS sequence"/>
</dbReference>
<organism evidence="1 2">
    <name type="scientific">Niastella koreensis</name>
    <dbReference type="NCBI Taxonomy" id="354356"/>
    <lineage>
        <taxon>Bacteria</taxon>
        <taxon>Pseudomonadati</taxon>
        <taxon>Bacteroidota</taxon>
        <taxon>Chitinophagia</taxon>
        <taxon>Chitinophagales</taxon>
        <taxon>Chitinophagaceae</taxon>
        <taxon>Niastella</taxon>
    </lineage>
</organism>
<proteinExistence type="predicted"/>
<dbReference type="RefSeq" id="WP_014219568.1">
    <property type="nucleotide sequence ID" value="NZ_LWBO01000009.1"/>
</dbReference>
<evidence type="ECO:0000313" key="1">
    <source>
        <dbReference type="EMBL" id="OQP49902.1"/>
    </source>
</evidence>
<name>A0ABX3NYF9_9BACT</name>
<sequence length="166" mass="19414">MSENALSILEQLDPNNLDDYYDLDFKVGDQQISIDLNFDQNAIDINRLDAVKKFLSNIEAYDKTNKDRIKQDYADENCDKVKTYVDYLIKDNDEEDIAGFTNSQDQLHNIEQQLLKIFQLVRLGLFPHEDVHFATFDYTISRELTDDLVVIFTNHLGEMDYMTLES</sequence>
<gene>
    <name evidence="1" type="ORF">A4D02_27895</name>
</gene>
<evidence type="ECO:0000313" key="2">
    <source>
        <dbReference type="Proteomes" id="UP000192277"/>
    </source>
</evidence>
<protein>
    <recommendedName>
        <fullName evidence="3">DUF2004 domain-containing protein</fullName>
    </recommendedName>
</protein>
<comment type="caution">
    <text evidence="1">The sequence shown here is derived from an EMBL/GenBank/DDBJ whole genome shotgun (WGS) entry which is preliminary data.</text>
</comment>